<sequence>MRSVPATLDRLCALLGTTWDLTPPPRTPAVMKQGPQATVETWMIIARARRNGSCYSLRPASRHSLRRHRCSQAGWTGTA</sequence>
<reference evidence="1" key="1">
    <citation type="submission" date="2023-02" db="EMBL/GenBank/DDBJ databases">
        <title>Actinokineospora globicatena NBRC 15670.</title>
        <authorList>
            <person name="Ichikawa N."/>
            <person name="Sato H."/>
            <person name="Tonouchi N."/>
        </authorList>
    </citation>
    <scope>NUCLEOTIDE SEQUENCE</scope>
    <source>
        <strain evidence="1">NBRC 15670</strain>
    </source>
</reference>
<gene>
    <name evidence="1" type="ORF">Aglo03_62620</name>
</gene>
<evidence type="ECO:0000313" key="2">
    <source>
        <dbReference type="Proteomes" id="UP001165042"/>
    </source>
</evidence>
<keyword evidence="2" id="KW-1185">Reference proteome</keyword>
<proteinExistence type="predicted"/>
<dbReference type="AlphaFoldDB" id="A0A9W6QR95"/>
<dbReference type="Proteomes" id="UP001165042">
    <property type="component" value="Unassembled WGS sequence"/>
</dbReference>
<accession>A0A9W6QR95</accession>
<name>A0A9W6QR95_9PSEU</name>
<evidence type="ECO:0000313" key="1">
    <source>
        <dbReference type="EMBL" id="GLW95446.1"/>
    </source>
</evidence>
<dbReference type="EMBL" id="BSSD01000014">
    <property type="protein sequence ID" value="GLW95446.1"/>
    <property type="molecule type" value="Genomic_DNA"/>
</dbReference>
<protein>
    <submittedName>
        <fullName evidence="1">Uncharacterized protein</fullName>
    </submittedName>
</protein>
<organism evidence="1 2">
    <name type="scientific">Actinokineospora globicatena</name>
    <dbReference type="NCBI Taxonomy" id="103729"/>
    <lineage>
        <taxon>Bacteria</taxon>
        <taxon>Bacillati</taxon>
        <taxon>Actinomycetota</taxon>
        <taxon>Actinomycetes</taxon>
        <taxon>Pseudonocardiales</taxon>
        <taxon>Pseudonocardiaceae</taxon>
        <taxon>Actinokineospora</taxon>
    </lineage>
</organism>
<comment type="caution">
    <text evidence="1">The sequence shown here is derived from an EMBL/GenBank/DDBJ whole genome shotgun (WGS) entry which is preliminary data.</text>
</comment>